<gene>
    <name evidence="1" type="ORF">SK128_019744</name>
</gene>
<evidence type="ECO:0000313" key="1">
    <source>
        <dbReference type="EMBL" id="KAK7077312.1"/>
    </source>
</evidence>
<sequence length="139" mass="16579">MEDIEEEEYSKILQTYLLQAWTGQPRMIGLSSNRFSCGWVVLRFYIDHSQEREICTEDNRRDLKEVECGRCNQRVKNEDNEVEECDSYVEWFHAGWEGVSDDFILVDSEPRETNTVLWLCRTCRAHAKRTYEENKEQQG</sequence>
<dbReference type="AlphaFoldDB" id="A0AAN8X685"/>
<comment type="caution">
    <text evidence="1">The sequence shown here is derived from an EMBL/GenBank/DDBJ whole genome shotgun (WGS) entry which is preliminary data.</text>
</comment>
<reference evidence="1 2" key="1">
    <citation type="submission" date="2023-11" db="EMBL/GenBank/DDBJ databases">
        <title>Halocaridina rubra genome assembly.</title>
        <authorList>
            <person name="Smith C."/>
        </authorList>
    </citation>
    <scope>NUCLEOTIDE SEQUENCE [LARGE SCALE GENOMIC DNA]</scope>
    <source>
        <strain evidence="1">EP-1</strain>
        <tissue evidence="1">Whole</tissue>
    </source>
</reference>
<protein>
    <submittedName>
        <fullName evidence="1">Uncharacterized protein</fullName>
    </submittedName>
</protein>
<organism evidence="1 2">
    <name type="scientific">Halocaridina rubra</name>
    <name type="common">Hawaiian red shrimp</name>
    <dbReference type="NCBI Taxonomy" id="373956"/>
    <lineage>
        <taxon>Eukaryota</taxon>
        <taxon>Metazoa</taxon>
        <taxon>Ecdysozoa</taxon>
        <taxon>Arthropoda</taxon>
        <taxon>Crustacea</taxon>
        <taxon>Multicrustacea</taxon>
        <taxon>Malacostraca</taxon>
        <taxon>Eumalacostraca</taxon>
        <taxon>Eucarida</taxon>
        <taxon>Decapoda</taxon>
        <taxon>Pleocyemata</taxon>
        <taxon>Caridea</taxon>
        <taxon>Atyoidea</taxon>
        <taxon>Atyidae</taxon>
        <taxon>Halocaridina</taxon>
    </lineage>
</organism>
<dbReference type="Proteomes" id="UP001381693">
    <property type="component" value="Unassembled WGS sequence"/>
</dbReference>
<name>A0AAN8X685_HALRR</name>
<evidence type="ECO:0000313" key="2">
    <source>
        <dbReference type="Proteomes" id="UP001381693"/>
    </source>
</evidence>
<dbReference type="EMBL" id="JAXCGZ010009438">
    <property type="protein sequence ID" value="KAK7077312.1"/>
    <property type="molecule type" value="Genomic_DNA"/>
</dbReference>
<accession>A0AAN8X685</accession>
<keyword evidence="2" id="KW-1185">Reference proteome</keyword>
<proteinExistence type="predicted"/>